<evidence type="ECO:0000256" key="1">
    <source>
        <dbReference type="SAM" id="SignalP"/>
    </source>
</evidence>
<name>A0A9X4JW52_9FIRM</name>
<protein>
    <submittedName>
        <fullName evidence="2">Fibronectin type III domain-containing protein</fullName>
    </submittedName>
</protein>
<proteinExistence type="predicted"/>
<gene>
    <name evidence="2" type="ORF">L7E55_14340</name>
</gene>
<dbReference type="InterPro" id="IPR003961">
    <property type="entry name" value="FN3_dom"/>
</dbReference>
<comment type="caution">
    <text evidence="2">The sequence shown here is derived from an EMBL/GenBank/DDBJ whole genome shotgun (WGS) entry which is preliminary data.</text>
</comment>
<dbReference type="SUPFAM" id="SSF49265">
    <property type="entry name" value="Fibronectin type III"/>
    <property type="match status" value="1"/>
</dbReference>
<dbReference type="CDD" id="cd00063">
    <property type="entry name" value="FN3"/>
    <property type="match status" value="1"/>
</dbReference>
<keyword evidence="3" id="KW-1185">Reference proteome</keyword>
<dbReference type="Gene3D" id="2.60.40.10">
    <property type="entry name" value="Immunoglobulins"/>
    <property type="match status" value="1"/>
</dbReference>
<feature type="chain" id="PRO_5040916125" evidence="1">
    <location>
        <begin position="34"/>
        <end position="432"/>
    </location>
</feature>
<evidence type="ECO:0000313" key="2">
    <source>
        <dbReference type="EMBL" id="MDF9409521.1"/>
    </source>
</evidence>
<accession>A0A9X4JW52</accession>
<evidence type="ECO:0000313" key="3">
    <source>
        <dbReference type="Proteomes" id="UP001154312"/>
    </source>
</evidence>
<keyword evidence="1" id="KW-0732">Signal</keyword>
<feature type="signal peptide" evidence="1">
    <location>
        <begin position="1"/>
        <end position="33"/>
    </location>
</feature>
<dbReference type="InterPro" id="IPR013783">
    <property type="entry name" value="Ig-like_fold"/>
</dbReference>
<reference evidence="2" key="1">
    <citation type="submission" date="2022-02" db="EMBL/GenBank/DDBJ databases">
        <authorList>
            <person name="Leng L."/>
        </authorList>
    </citation>
    <scope>NUCLEOTIDE SEQUENCE</scope>
    <source>
        <strain evidence="2">JI</strain>
    </source>
</reference>
<dbReference type="InterPro" id="IPR036116">
    <property type="entry name" value="FN3_sf"/>
</dbReference>
<dbReference type="EMBL" id="JAKOAV010000033">
    <property type="protein sequence ID" value="MDF9409521.1"/>
    <property type="molecule type" value="Genomic_DNA"/>
</dbReference>
<dbReference type="Proteomes" id="UP001154312">
    <property type="component" value="Unassembled WGS sequence"/>
</dbReference>
<dbReference type="AlphaFoldDB" id="A0A9X4JW52"/>
<dbReference type="RefSeq" id="WP_277444996.1">
    <property type="nucleotide sequence ID" value="NZ_JAKOAV010000033.1"/>
</dbReference>
<sequence length="432" mass="46532">MFKSRFFKKSAKIVSLLVGATMLFASFAPGAFALNYNGNGSGAGNKAFNCNGYSYTQSTKTLKIFFSKQSVNTNEFDSSQFIVTRQYDSSNPSFSYSKNSGSGCSGISDSNLNKGTTVTLTFDNALAFNELYDVTIKAATVADDNLLTLGNYRNRSDFTFTFRTPLNVTPANDNAFSDSVAPVVTYTVGTSNVPYEPNVGVIFDRPVNSTTAATLLSLSDPNGLVANYKKGGTAVVYDDTIDAYAVSGAENYKPFANTANTFFFFPETVQGNTNTCYNRDYSAGTHSYTLDVPPVTDISGNSWTHAQITNNQLSFSSLSNDLPAWLDNRPTVDTPTSTTLTVHWNASGITNSSATEAYDVYYSTNQWTGFTKLNVSDITGTAPFSFVAGDTSDNSAYELSPLTTYYFRVVPKNTTYTLEAGFSAAGSGATTS</sequence>
<organism evidence="2 3">
    <name type="scientific">Pelotomaculum isophthalicicum JI</name>
    <dbReference type="NCBI Taxonomy" id="947010"/>
    <lineage>
        <taxon>Bacteria</taxon>
        <taxon>Bacillati</taxon>
        <taxon>Bacillota</taxon>
        <taxon>Clostridia</taxon>
        <taxon>Eubacteriales</taxon>
        <taxon>Desulfotomaculaceae</taxon>
        <taxon>Pelotomaculum</taxon>
    </lineage>
</organism>